<proteinExistence type="predicted"/>
<dbReference type="HOGENOM" id="CLU_035730_7_1_1"/>
<dbReference type="InterPro" id="IPR035940">
    <property type="entry name" value="CAP_sf"/>
</dbReference>
<dbReference type="SUPFAM" id="SSF55797">
    <property type="entry name" value="PR-1-like"/>
    <property type="match status" value="1"/>
</dbReference>
<dbReference type="FunCoup" id="G0NTB5">
    <property type="interactions" value="75"/>
</dbReference>
<dbReference type="Gene3D" id="3.40.33.10">
    <property type="entry name" value="CAP"/>
    <property type="match status" value="1"/>
</dbReference>
<protein>
    <submittedName>
        <fullName evidence="3">CBN-SCL-9 protein</fullName>
    </submittedName>
</protein>
<feature type="chain" id="PRO_5003405723" evidence="1">
    <location>
        <begin position="18"/>
        <end position="213"/>
    </location>
</feature>
<dbReference type="PROSITE" id="PS51257">
    <property type="entry name" value="PROKAR_LIPOPROTEIN"/>
    <property type="match status" value="1"/>
</dbReference>
<evidence type="ECO:0000313" key="3">
    <source>
        <dbReference type="EMBL" id="EGT37198.1"/>
    </source>
</evidence>
<keyword evidence="4" id="KW-1185">Reference proteome</keyword>
<evidence type="ECO:0000256" key="1">
    <source>
        <dbReference type="SAM" id="SignalP"/>
    </source>
</evidence>
<dbReference type="InterPro" id="IPR001283">
    <property type="entry name" value="CRISP-related"/>
</dbReference>
<dbReference type="PRINTS" id="PR00837">
    <property type="entry name" value="V5TPXLIKE"/>
</dbReference>
<keyword evidence="1" id="KW-0732">Signal</keyword>
<dbReference type="InParanoid" id="G0NTB5"/>
<dbReference type="SMART" id="SM00198">
    <property type="entry name" value="SCP"/>
    <property type="match status" value="1"/>
</dbReference>
<dbReference type="PRINTS" id="PR00838">
    <property type="entry name" value="V5ALLERGEN"/>
</dbReference>
<sequence>MRTVLLLLFASAISISCEEFSTQGKLNLLNAHNEYRSQLASGQLTVRGVKKPSAAEMRKMSWSNALSHSAQKFAETCPKNHSVVSNHGESIYWHYSNTFNAPEQYATMAPQKWWEEFETNGWDSLIYNQATQQFQIGHAVQMAWHSTSKFGCGYSKCAVGTPEQTMVVVCRYYKKGNIEGEPIYEAGEPCSKCPEEYRKCPFGLCEKEGVDTD</sequence>
<dbReference type="InterPro" id="IPR014044">
    <property type="entry name" value="CAP_dom"/>
</dbReference>
<dbReference type="CDD" id="cd05380">
    <property type="entry name" value="CAP_euk"/>
    <property type="match status" value="1"/>
</dbReference>
<dbReference type="eggNOG" id="KOG3017">
    <property type="taxonomic scope" value="Eukaryota"/>
</dbReference>
<evidence type="ECO:0000259" key="2">
    <source>
        <dbReference type="SMART" id="SM00198"/>
    </source>
</evidence>
<dbReference type="Pfam" id="PF00188">
    <property type="entry name" value="CAP"/>
    <property type="match status" value="1"/>
</dbReference>
<dbReference type="InterPro" id="IPR002413">
    <property type="entry name" value="V5_allergen-like"/>
</dbReference>
<feature type="signal peptide" evidence="1">
    <location>
        <begin position="1"/>
        <end position="17"/>
    </location>
</feature>
<evidence type="ECO:0000313" key="4">
    <source>
        <dbReference type="Proteomes" id="UP000008068"/>
    </source>
</evidence>
<reference evidence="4" key="1">
    <citation type="submission" date="2011-07" db="EMBL/GenBank/DDBJ databases">
        <authorList>
            <consortium name="Caenorhabditis brenneri Sequencing and Analysis Consortium"/>
            <person name="Wilson R.K."/>
        </authorList>
    </citation>
    <scope>NUCLEOTIDE SEQUENCE [LARGE SCALE GENOMIC DNA]</scope>
    <source>
        <strain evidence="4">PB2801</strain>
    </source>
</reference>
<dbReference type="OrthoDB" id="5874910at2759"/>
<gene>
    <name evidence="3" type="primary">Cbn-scl-9</name>
    <name evidence="3" type="ORF">CAEBREN_05270</name>
</gene>
<accession>G0NTB5</accession>
<dbReference type="FunFam" id="3.40.33.10:FF:000013">
    <property type="entry name" value="SCP-Like extracellular protein"/>
    <property type="match status" value="1"/>
</dbReference>
<feature type="domain" description="SCP" evidence="2">
    <location>
        <begin position="23"/>
        <end position="180"/>
    </location>
</feature>
<dbReference type="AlphaFoldDB" id="G0NTB5"/>
<dbReference type="STRING" id="135651.G0NTB5"/>
<organism evidence="4">
    <name type="scientific">Caenorhabditis brenneri</name>
    <name type="common">Nematode worm</name>
    <dbReference type="NCBI Taxonomy" id="135651"/>
    <lineage>
        <taxon>Eukaryota</taxon>
        <taxon>Metazoa</taxon>
        <taxon>Ecdysozoa</taxon>
        <taxon>Nematoda</taxon>
        <taxon>Chromadorea</taxon>
        <taxon>Rhabditida</taxon>
        <taxon>Rhabditina</taxon>
        <taxon>Rhabditomorpha</taxon>
        <taxon>Rhabditoidea</taxon>
        <taxon>Rhabditidae</taxon>
        <taxon>Peloderinae</taxon>
        <taxon>Caenorhabditis</taxon>
    </lineage>
</organism>
<name>G0NTB5_CAEBE</name>
<dbReference type="PANTHER" id="PTHR10334">
    <property type="entry name" value="CYSTEINE-RICH SECRETORY PROTEIN-RELATED"/>
    <property type="match status" value="1"/>
</dbReference>
<dbReference type="EMBL" id="GL379943">
    <property type="protein sequence ID" value="EGT37198.1"/>
    <property type="molecule type" value="Genomic_DNA"/>
</dbReference>
<dbReference type="Proteomes" id="UP000008068">
    <property type="component" value="Unassembled WGS sequence"/>
</dbReference>